<evidence type="ECO:0000313" key="1">
    <source>
        <dbReference type="EMBL" id="MBC5635016.1"/>
    </source>
</evidence>
<comment type="caution">
    <text evidence="1">The sequence shown here is derived from an EMBL/GenBank/DDBJ whole genome shotgun (WGS) entry which is preliminary data.</text>
</comment>
<dbReference type="Pfam" id="PF15869">
    <property type="entry name" value="TolB_like"/>
    <property type="match status" value="1"/>
</dbReference>
<evidence type="ECO:0000313" key="2">
    <source>
        <dbReference type="Proteomes" id="UP000651475"/>
    </source>
</evidence>
<dbReference type="EMBL" id="JACOOJ010000063">
    <property type="protein sequence ID" value="MBC5635016.1"/>
    <property type="molecule type" value="Genomic_DNA"/>
</dbReference>
<dbReference type="InterPro" id="IPR011044">
    <property type="entry name" value="Quino_amine_DH_bsu"/>
</dbReference>
<reference evidence="1 2" key="1">
    <citation type="submission" date="2020-08" db="EMBL/GenBank/DDBJ databases">
        <title>Genome public.</title>
        <authorList>
            <person name="Liu C."/>
            <person name="Sun Q."/>
        </authorList>
    </citation>
    <scope>NUCLEOTIDE SEQUENCE [LARGE SCALE GENOMIC DNA]</scope>
    <source>
        <strain evidence="1 2">NSJ-79</strain>
    </source>
</reference>
<dbReference type="RefSeq" id="WP_186931560.1">
    <property type="nucleotide sequence ID" value="NZ_JACOOJ010000063.1"/>
</dbReference>
<protein>
    <recommendedName>
        <fullName evidence="3">6-bladed beta-propeller</fullName>
    </recommendedName>
</protein>
<keyword evidence="2" id="KW-1185">Reference proteome</keyword>
<gene>
    <name evidence="1" type="ORF">H8S65_19965</name>
</gene>
<name>A0ABR7DUE5_9BACT</name>
<proteinExistence type="predicted"/>
<accession>A0ABR7DUE5</accession>
<evidence type="ECO:0008006" key="3">
    <source>
        <dbReference type="Google" id="ProtNLM"/>
    </source>
</evidence>
<dbReference type="Proteomes" id="UP000651475">
    <property type="component" value="Unassembled WGS sequence"/>
</dbReference>
<dbReference type="SUPFAM" id="SSF50969">
    <property type="entry name" value="YVTN repeat-like/Quinoprotein amine dehydrogenase"/>
    <property type="match status" value="1"/>
</dbReference>
<organism evidence="1 2">
    <name type="scientific">Parabacteroides hominis</name>
    <dbReference type="NCBI Taxonomy" id="2763057"/>
    <lineage>
        <taxon>Bacteria</taxon>
        <taxon>Pseudomonadati</taxon>
        <taxon>Bacteroidota</taxon>
        <taxon>Bacteroidia</taxon>
        <taxon>Bacteroidales</taxon>
        <taxon>Tannerellaceae</taxon>
        <taxon>Parabacteroides</taxon>
    </lineage>
</organism>
<sequence>MNHLDDENYVHALKIKNEYSFLLDDKNDSILRIYRNEDLQYPVKCLLKGTGKNELQKPSFCKEVAGVPYEGIRVLDNDSYLKIIDPDTDSLISPVCIINGLWNNTDYNIMSGEICALPFSPHKNYPFFFYNETNGYFWADPDKCVAKLLQQKPVAYSASLVLNEKKKRMAVAYRYTNHISFYNLDGILEQSFFVDNNKIVPVATRDGINIEASRKCFIETYGTEKYVYCLFDGSVNFSNNSQLHIYTWEGKRKAIISLDRNIRTFAVSEDDSSILAVSRSERGGQDILIYRMP</sequence>